<gene>
    <name evidence="1" type="ORF">MLD38_031406</name>
</gene>
<evidence type="ECO:0000313" key="1">
    <source>
        <dbReference type="EMBL" id="KAI4326054.1"/>
    </source>
</evidence>
<reference evidence="2" key="1">
    <citation type="journal article" date="2023" name="Front. Plant Sci.">
        <title>Chromosomal-level genome assembly of Melastoma candidum provides insights into trichome evolution.</title>
        <authorList>
            <person name="Zhong Y."/>
            <person name="Wu W."/>
            <person name="Sun C."/>
            <person name="Zou P."/>
            <person name="Liu Y."/>
            <person name="Dai S."/>
            <person name="Zhou R."/>
        </authorList>
    </citation>
    <scope>NUCLEOTIDE SEQUENCE [LARGE SCALE GENOMIC DNA]</scope>
</reference>
<dbReference type="EMBL" id="CM042888">
    <property type="protein sequence ID" value="KAI4326054.1"/>
    <property type="molecule type" value="Genomic_DNA"/>
</dbReference>
<proteinExistence type="predicted"/>
<organism evidence="1 2">
    <name type="scientific">Melastoma candidum</name>
    <dbReference type="NCBI Taxonomy" id="119954"/>
    <lineage>
        <taxon>Eukaryota</taxon>
        <taxon>Viridiplantae</taxon>
        <taxon>Streptophyta</taxon>
        <taxon>Embryophyta</taxon>
        <taxon>Tracheophyta</taxon>
        <taxon>Spermatophyta</taxon>
        <taxon>Magnoliopsida</taxon>
        <taxon>eudicotyledons</taxon>
        <taxon>Gunneridae</taxon>
        <taxon>Pentapetalae</taxon>
        <taxon>rosids</taxon>
        <taxon>malvids</taxon>
        <taxon>Myrtales</taxon>
        <taxon>Melastomataceae</taxon>
        <taxon>Melastomatoideae</taxon>
        <taxon>Melastomateae</taxon>
        <taxon>Melastoma</taxon>
    </lineage>
</organism>
<evidence type="ECO:0000313" key="2">
    <source>
        <dbReference type="Proteomes" id="UP001057402"/>
    </source>
</evidence>
<protein>
    <submittedName>
        <fullName evidence="1">Uncharacterized protein</fullName>
    </submittedName>
</protein>
<keyword evidence="2" id="KW-1185">Reference proteome</keyword>
<dbReference type="Proteomes" id="UP001057402">
    <property type="component" value="Chromosome 9"/>
</dbReference>
<sequence>MAKLFTRITSFLFLFIFVGACMIEARPLNVVNRSKCITTAVDIGFSEGFFDGLLLGAIKQSGPSPGDGHKFTDSDATRHAKDEGVRTGARHGFTSSGNMAHVMDSGPSDGGAGH</sequence>
<name>A0ACB9MPL3_9MYRT</name>
<comment type="caution">
    <text evidence="1">The sequence shown here is derived from an EMBL/GenBank/DDBJ whole genome shotgun (WGS) entry which is preliminary data.</text>
</comment>
<accession>A0ACB9MPL3</accession>